<sequence length="131" mass="14918">MTWMDGQEQGQPQTDRQKARRRRWICVVRPAREPACAFSAHARLLHCGGDAGDSRDWPPRRAERRLRHGSGTQLGRGRGRRRRVHCRAPWRVGEVRVAPWAEAAAATRARRGGPLNEAEASVRVLDVREVR</sequence>
<gene>
    <name evidence="2" type="ORF">VFPBJ_09127</name>
</gene>
<feature type="region of interest" description="Disordered" evidence="1">
    <location>
        <begin position="1"/>
        <end position="21"/>
    </location>
</feature>
<dbReference type="AlphaFoldDB" id="A0A179GBF6"/>
<reference evidence="2 3" key="1">
    <citation type="submission" date="2016-01" db="EMBL/GenBank/DDBJ databases">
        <title>Biosynthesis of antibiotic leucinostatins and their inhibition on Phytophthora in bio-control Purpureocillium lilacinum.</title>
        <authorList>
            <person name="Wang G."/>
            <person name="Liu Z."/>
            <person name="Lin R."/>
            <person name="Li E."/>
            <person name="Mao Z."/>
            <person name="Ling J."/>
            <person name="Yin W."/>
            <person name="Xie B."/>
        </authorList>
    </citation>
    <scope>NUCLEOTIDE SEQUENCE [LARGE SCALE GENOMIC DNA]</scope>
    <source>
        <strain evidence="2">PLBJ-1</strain>
    </source>
</reference>
<protein>
    <submittedName>
        <fullName evidence="2">Uncharacterized protein</fullName>
    </submittedName>
</protein>
<organism evidence="2 3">
    <name type="scientific">Purpureocillium lilacinum</name>
    <name type="common">Paecilomyces lilacinus</name>
    <dbReference type="NCBI Taxonomy" id="33203"/>
    <lineage>
        <taxon>Eukaryota</taxon>
        <taxon>Fungi</taxon>
        <taxon>Dikarya</taxon>
        <taxon>Ascomycota</taxon>
        <taxon>Pezizomycotina</taxon>
        <taxon>Sordariomycetes</taxon>
        <taxon>Hypocreomycetidae</taxon>
        <taxon>Hypocreales</taxon>
        <taxon>Ophiocordycipitaceae</taxon>
        <taxon>Purpureocillium</taxon>
    </lineage>
</organism>
<evidence type="ECO:0000313" key="2">
    <source>
        <dbReference type="EMBL" id="OAQ75152.1"/>
    </source>
</evidence>
<accession>A0A179GBF6</accession>
<evidence type="ECO:0000256" key="1">
    <source>
        <dbReference type="SAM" id="MobiDB-lite"/>
    </source>
</evidence>
<comment type="caution">
    <text evidence="2">The sequence shown here is derived from an EMBL/GenBank/DDBJ whole genome shotgun (WGS) entry which is preliminary data.</text>
</comment>
<dbReference type="Proteomes" id="UP000078240">
    <property type="component" value="Unassembled WGS sequence"/>
</dbReference>
<dbReference type="EMBL" id="LSBH01000008">
    <property type="protein sequence ID" value="OAQ75152.1"/>
    <property type="molecule type" value="Genomic_DNA"/>
</dbReference>
<name>A0A179GBF6_PURLI</name>
<evidence type="ECO:0000313" key="3">
    <source>
        <dbReference type="Proteomes" id="UP000078240"/>
    </source>
</evidence>
<proteinExistence type="predicted"/>